<protein>
    <submittedName>
        <fullName evidence="3">Ubiquitin carboxyl-terminal hydrolase 7-like</fullName>
    </submittedName>
</protein>
<evidence type="ECO:0000313" key="2">
    <source>
        <dbReference type="Proteomes" id="UP001652661"/>
    </source>
</evidence>
<gene>
    <name evidence="3" type="primary">LOC108078332</name>
</gene>
<dbReference type="Pfam" id="PF22486">
    <property type="entry name" value="MATH_2"/>
    <property type="match status" value="1"/>
</dbReference>
<name>A0A6P4IFC8_DROKI</name>
<dbReference type="RefSeq" id="XP_017027622.1">
    <property type="nucleotide sequence ID" value="XM_017172133.3"/>
</dbReference>
<dbReference type="PROSITE" id="PS50144">
    <property type="entry name" value="MATH"/>
    <property type="match status" value="1"/>
</dbReference>
<sequence>MDKITVLNNGVEVKQLSHPAGFDASVILSWKIFLRLRYDAHFYSSQQSNLTKTISLSNTTKMTTNQSNEEVDAALEIWIQNLSLADPVNPSRADATHRFFVRHVGMLEEMVQSPPFTLRTMQWSIRVIPNSMGLGVFVHCSGKHDSPNWSCNAAIEFRLLNNVPGVEYYLVKGPIYHIFNAEEDDYGYGVFISWKKLLCLAYAHRGIMLEVKVTADALQGLDN</sequence>
<dbReference type="InterPro" id="IPR002083">
    <property type="entry name" value="MATH/TRAF_dom"/>
</dbReference>
<dbReference type="AlphaFoldDB" id="A0A6P4IFC8"/>
<dbReference type="Gene3D" id="2.60.210.10">
    <property type="entry name" value="Apoptosis, Tumor Necrosis Factor Receptor Associated Protein 2, Chain A"/>
    <property type="match status" value="1"/>
</dbReference>
<accession>A0A6P4IFC8</accession>
<feature type="domain" description="MATH" evidence="1">
    <location>
        <begin position="94"/>
        <end position="213"/>
    </location>
</feature>
<dbReference type="GeneID" id="108078332"/>
<reference evidence="3" key="2">
    <citation type="submission" date="2025-08" db="UniProtKB">
        <authorList>
            <consortium name="RefSeq"/>
        </authorList>
    </citation>
    <scope>IDENTIFICATION</scope>
    <source>
        <strain evidence="3">14028-0561.14</strain>
        <tissue evidence="3">Whole fly</tissue>
    </source>
</reference>
<dbReference type="OrthoDB" id="289038at2759"/>
<dbReference type="InterPro" id="IPR008974">
    <property type="entry name" value="TRAF-like"/>
</dbReference>
<proteinExistence type="predicted"/>
<organism evidence="2 3">
    <name type="scientific">Drosophila kikkawai</name>
    <name type="common">Fruit fly</name>
    <dbReference type="NCBI Taxonomy" id="30033"/>
    <lineage>
        <taxon>Eukaryota</taxon>
        <taxon>Metazoa</taxon>
        <taxon>Ecdysozoa</taxon>
        <taxon>Arthropoda</taxon>
        <taxon>Hexapoda</taxon>
        <taxon>Insecta</taxon>
        <taxon>Pterygota</taxon>
        <taxon>Neoptera</taxon>
        <taxon>Endopterygota</taxon>
        <taxon>Diptera</taxon>
        <taxon>Brachycera</taxon>
        <taxon>Muscomorpha</taxon>
        <taxon>Ephydroidea</taxon>
        <taxon>Drosophilidae</taxon>
        <taxon>Drosophila</taxon>
        <taxon>Sophophora</taxon>
    </lineage>
</organism>
<keyword evidence="2" id="KW-1185">Reference proteome</keyword>
<dbReference type="SUPFAM" id="SSF49599">
    <property type="entry name" value="TRAF domain-like"/>
    <property type="match status" value="1"/>
</dbReference>
<evidence type="ECO:0000259" key="1">
    <source>
        <dbReference type="PROSITE" id="PS50144"/>
    </source>
</evidence>
<reference evidence="2" key="1">
    <citation type="submission" date="2025-05" db="UniProtKB">
        <authorList>
            <consortium name="RefSeq"/>
        </authorList>
    </citation>
    <scope>NUCLEOTIDE SEQUENCE [LARGE SCALE GENOMIC DNA]</scope>
    <source>
        <strain evidence="2">14028-0561.14</strain>
    </source>
</reference>
<evidence type="ECO:0000313" key="3">
    <source>
        <dbReference type="RefSeq" id="XP_017027622.1"/>
    </source>
</evidence>
<dbReference type="Proteomes" id="UP001652661">
    <property type="component" value="Chromosome 2R"/>
</dbReference>
<dbReference type="SMART" id="SM00061">
    <property type="entry name" value="MATH"/>
    <property type="match status" value="1"/>
</dbReference>